<gene>
    <name evidence="1" type="ORF">LCGC14_1329640</name>
</gene>
<dbReference type="SUPFAM" id="SSF53720">
    <property type="entry name" value="ALDH-like"/>
    <property type="match status" value="1"/>
</dbReference>
<dbReference type="AlphaFoldDB" id="A0A0F9L2W5"/>
<dbReference type="InterPro" id="IPR016161">
    <property type="entry name" value="Ald_DH/histidinol_DH"/>
</dbReference>
<proteinExistence type="predicted"/>
<comment type="caution">
    <text evidence="1">The sequence shown here is derived from an EMBL/GenBank/DDBJ whole genome shotgun (WGS) entry which is preliminary data.</text>
</comment>
<feature type="non-terminal residue" evidence="1">
    <location>
        <position position="50"/>
    </location>
</feature>
<reference evidence="1" key="1">
    <citation type="journal article" date="2015" name="Nature">
        <title>Complex archaea that bridge the gap between prokaryotes and eukaryotes.</title>
        <authorList>
            <person name="Spang A."/>
            <person name="Saw J.H."/>
            <person name="Jorgensen S.L."/>
            <person name="Zaremba-Niedzwiedzka K."/>
            <person name="Martijn J."/>
            <person name="Lind A.E."/>
            <person name="van Eijk R."/>
            <person name="Schleper C."/>
            <person name="Guy L."/>
            <person name="Ettema T.J."/>
        </authorList>
    </citation>
    <scope>NUCLEOTIDE SEQUENCE</scope>
</reference>
<dbReference type="EMBL" id="LAZR01008018">
    <property type="protein sequence ID" value="KKM81451.1"/>
    <property type="molecule type" value="Genomic_DNA"/>
</dbReference>
<organism evidence="1">
    <name type="scientific">marine sediment metagenome</name>
    <dbReference type="NCBI Taxonomy" id="412755"/>
    <lineage>
        <taxon>unclassified sequences</taxon>
        <taxon>metagenomes</taxon>
        <taxon>ecological metagenomes</taxon>
    </lineage>
</organism>
<sequence>MQFLPQMPPSRALIGGAWVVTQATLNVESPSNGRLISRIARCQASEVDGA</sequence>
<protein>
    <submittedName>
        <fullName evidence="1">Uncharacterized protein</fullName>
    </submittedName>
</protein>
<name>A0A0F9L2W5_9ZZZZ</name>
<accession>A0A0F9L2W5</accession>
<evidence type="ECO:0000313" key="1">
    <source>
        <dbReference type="EMBL" id="KKM81451.1"/>
    </source>
</evidence>
<dbReference type="GO" id="GO:0016491">
    <property type="term" value="F:oxidoreductase activity"/>
    <property type="evidence" value="ECO:0007669"/>
    <property type="project" value="InterPro"/>
</dbReference>